<dbReference type="Gene3D" id="3.40.50.150">
    <property type="entry name" value="Vaccinia Virus protein VP39"/>
    <property type="match status" value="2"/>
</dbReference>
<dbReference type="Proteomes" id="UP000023152">
    <property type="component" value="Unassembled WGS sequence"/>
</dbReference>
<evidence type="ECO:0000313" key="6">
    <source>
        <dbReference type="Proteomes" id="UP000023152"/>
    </source>
</evidence>
<accession>X6LLT3</accession>
<organism evidence="5 6">
    <name type="scientific">Reticulomyxa filosa</name>
    <dbReference type="NCBI Taxonomy" id="46433"/>
    <lineage>
        <taxon>Eukaryota</taxon>
        <taxon>Sar</taxon>
        <taxon>Rhizaria</taxon>
        <taxon>Retaria</taxon>
        <taxon>Foraminifera</taxon>
        <taxon>Monothalamids</taxon>
        <taxon>Reticulomyxidae</taxon>
        <taxon>Reticulomyxa</taxon>
    </lineage>
</organism>
<dbReference type="PANTHER" id="PTHR45904:SF2">
    <property type="entry name" value="TRNA (URACIL-5-)-METHYLTRANSFERASE HOMOLOG A"/>
    <property type="match status" value="1"/>
</dbReference>
<dbReference type="EMBL" id="ASPP01034729">
    <property type="protein sequence ID" value="ETO02863.1"/>
    <property type="molecule type" value="Genomic_DNA"/>
</dbReference>
<comment type="caution">
    <text evidence="4">Lacks conserved residue(s) required for the propagation of feature annotation.</text>
</comment>
<keyword evidence="3 4" id="KW-0949">S-adenosyl-L-methionine</keyword>
<dbReference type="SUPFAM" id="SSF53335">
    <property type="entry name" value="S-adenosyl-L-methionine-dependent methyltransferases"/>
    <property type="match status" value="1"/>
</dbReference>
<evidence type="ECO:0000256" key="4">
    <source>
        <dbReference type="PROSITE-ProRule" id="PRU01024"/>
    </source>
</evidence>
<dbReference type="GO" id="GO:0032259">
    <property type="term" value="P:methylation"/>
    <property type="evidence" value="ECO:0007669"/>
    <property type="project" value="UniProtKB-KW"/>
</dbReference>
<dbReference type="InterPro" id="IPR010280">
    <property type="entry name" value="U5_MeTrfase_fam"/>
</dbReference>
<dbReference type="Gene3D" id="2.40.50.1070">
    <property type="match status" value="1"/>
</dbReference>
<dbReference type="PROSITE" id="PS51687">
    <property type="entry name" value="SAM_MT_RNA_M5U"/>
    <property type="match status" value="1"/>
</dbReference>
<comment type="caution">
    <text evidence="5">The sequence shown here is derived from an EMBL/GenBank/DDBJ whole genome shotgun (WGS) entry which is preliminary data.</text>
</comment>
<evidence type="ECO:0000313" key="5">
    <source>
        <dbReference type="EMBL" id="ETO02863.1"/>
    </source>
</evidence>
<evidence type="ECO:0000256" key="2">
    <source>
        <dbReference type="ARBA" id="ARBA00022679"/>
    </source>
</evidence>
<feature type="binding site" evidence="4">
    <location>
        <position position="61"/>
    </location>
    <ligand>
        <name>S-adenosyl-L-methionine</name>
        <dbReference type="ChEBI" id="CHEBI:59789"/>
    </ligand>
</feature>
<keyword evidence="6" id="KW-1185">Reference proteome</keyword>
<evidence type="ECO:0000256" key="3">
    <source>
        <dbReference type="ARBA" id="ARBA00022691"/>
    </source>
</evidence>
<dbReference type="InterPro" id="IPR029063">
    <property type="entry name" value="SAM-dependent_MTases_sf"/>
</dbReference>
<comment type="similarity">
    <text evidence="4">Belongs to the class I-like SAM-binding methyltransferase superfamily. RNA M5U methyltransferase family.</text>
</comment>
<feature type="binding site" evidence="4">
    <location>
        <position position="146"/>
    </location>
    <ligand>
        <name>S-adenosyl-L-methionine</name>
        <dbReference type="ChEBI" id="CHEBI:59789"/>
    </ligand>
</feature>
<reference evidence="5 6" key="1">
    <citation type="journal article" date="2013" name="Curr. Biol.">
        <title>The Genome of the Foraminiferan Reticulomyxa filosa.</title>
        <authorList>
            <person name="Glockner G."/>
            <person name="Hulsmann N."/>
            <person name="Schleicher M."/>
            <person name="Noegel A.A."/>
            <person name="Eichinger L."/>
            <person name="Gallinger C."/>
            <person name="Pawlowski J."/>
            <person name="Sierra R."/>
            <person name="Euteneuer U."/>
            <person name="Pillet L."/>
            <person name="Moustafa A."/>
            <person name="Platzer M."/>
            <person name="Groth M."/>
            <person name="Szafranski K."/>
            <person name="Schliwa M."/>
        </authorList>
    </citation>
    <scope>NUCLEOTIDE SEQUENCE [LARGE SCALE GENOMIC DNA]</scope>
</reference>
<protein>
    <recommendedName>
        <fullName evidence="7">Methyltransferase small domain-containing protein</fullName>
    </recommendedName>
</protein>
<dbReference type="GO" id="GO:0003723">
    <property type="term" value="F:RNA binding"/>
    <property type="evidence" value="ECO:0007669"/>
    <property type="project" value="TreeGrafter"/>
</dbReference>
<dbReference type="GO" id="GO:0008173">
    <property type="term" value="F:RNA methyltransferase activity"/>
    <property type="evidence" value="ECO:0007669"/>
    <property type="project" value="InterPro"/>
</dbReference>
<proteinExistence type="inferred from homology"/>
<evidence type="ECO:0000256" key="1">
    <source>
        <dbReference type="ARBA" id="ARBA00022603"/>
    </source>
</evidence>
<dbReference type="InterPro" id="IPR045850">
    <property type="entry name" value="TRM2_met"/>
</dbReference>
<dbReference type="AlphaFoldDB" id="X6LLT3"/>
<keyword evidence="1 4" id="KW-0489">Methyltransferase</keyword>
<dbReference type="PANTHER" id="PTHR45904">
    <property type="entry name" value="TRNA (URACIL-5-)-METHYLTRANSFERASE"/>
    <property type="match status" value="1"/>
</dbReference>
<keyword evidence="2 4" id="KW-0808">Transferase</keyword>
<dbReference type="GO" id="GO:0006396">
    <property type="term" value="P:RNA processing"/>
    <property type="evidence" value="ECO:0007669"/>
    <property type="project" value="InterPro"/>
</dbReference>
<name>X6LLT3_RETFI</name>
<evidence type="ECO:0008006" key="7">
    <source>
        <dbReference type="Google" id="ProtNLM"/>
    </source>
</evidence>
<sequence length="181" mass="20305">MKQNKRETCGYTLNGVCIQVHNGMNDTGGVSDAITVLDGVSYIHERMCDLEFRVSLHSFFQVNVMAAERLYDLVANFIACHHFYLDIHLSVAIKKFGNVVVVYTCDIFLKKNKKKLKKDICCGTGGIGLCIAKKAYPHVTKLIGLEIVEDAVKDAKFNAELNGIYIYIYTCIVVSYIQSFC</sequence>
<gene>
    <name evidence="5" type="ORF">RFI_34550</name>
</gene>
<dbReference type="OrthoDB" id="10250660at2759"/>